<sequence length="140" mass="15400">MRGHPLLAQLPQQRSTFADGGAVSGKNLLQGQGQRAANVVVLVGEQELRIFRIERDEALIARLITLEKVFWELVQSGIAPAGDGSDSAEQALRCLYPIDVGDQVFNNCQFVQEYPTLAQHYLSSRAGSRRICAYEPEAEA</sequence>
<gene>
    <name evidence="1" type="ORF">P353_15260</name>
</gene>
<name>A0A096FDZ8_COMTE</name>
<organism evidence="1 2">
    <name type="scientific">Comamonas testosteroni</name>
    <name type="common">Pseudomonas testosteroni</name>
    <dbReference type="NCBI Taxonomy" id="285"/>
    <lineage>
        <taxon>Bacteria</taxon>
        <taxon>Pseudomonadati</taxon>
        <taxon>Pseudomonadota</taxon>
        <taxon>Betaproteobacteria</taxon>
        <taxon>Burkholderiales</taxon>
        <taxon>Comamonadaceae</taxon>
        <taxon>Comamonas</taxon>
    </lineage>
</organism>
<proteinExistence type="predicted"/>
<dbReference type="Proteomes" id="UP000029553">
    <property type="component" value="Unassembled WGS sequence"/>
</dbReference>
<comment type="caution">
    <text evidence="1">The sequence shown here is derived from an EMBL/GenBank/DDBJ whole genome shotgun (WGS) entry which is preliminary data.</text>
</comment>
<evidence type="ECO:0000313" key="2">
    <source>
        <dbReference type="Proteomes" id="UP000029553"/>
    </source>
</evidence>
<dbReference type="AlphaFoldDB" id="A0A096FDZ8"/>
<dbReference type="EMBL" id="AWOR01000049">
    <property type="protein sequence ID" value="KGH28551.1"/>
    <property type="molecule type" value="Genomic_DNA"/>
</dbReference>
<accession>A0A096FDZ8</accession>
<evidence type="ECO:0000313" key="1">
    <source>
        <dbReference type="EMBL" id="KGH28551.1"/>
    </source>
</evidence>
<reference evidence="1 2" key="1">
    <citation type="submission" date="2013-09" db="EMBL/GenBank/DDBJ databases">
        <title>High correlation between genotypes and phenotypes of environmental bacteria Comamonas testosteroni strains.</title>
        <authorList>
            <person name="Liu L."/>
            <person name="Zhu W."/>
            <person name="Xia X."/>
            <person name="Xu B."/>
            <person name="Luo M."/>
            <person name="Wang G."/>
        </authorList>
    </citation>
    <scope>NUCLEOTIDE SEQUENCE [LARGE SCALE GENOMIC DNA]</scope>
    <source>
        <strain evidence="1 2">JL40</strain>
    </source>
</reference>
<protein>
    <submittedName>
        <fullName evidence="1">Uncharacterized protein</fullName>
    </submittedName>
</protein>